<reference evidence="1" key="1">
    <citation type="journal article" date="2019" name="MBio">
        <title>Virus Genomes from Deep Sea Sediments Expand the Ocean Megavirome and Support Independent Origins of Viral Gigantism.</title>
        <authorList>
            <person name="Backstrom D."/>
            <person name="Yutin N."/>
            <person name="Jorgensen S.L."/>
            <person name="Dharamshi J."/>
            <person name="Homa F."/>
            <person name="Zaremba-Niedwiedzka K."/>
            <person name="Spang A."/>
            <person name="Wolf Y.I."/>
            <person name="Koonin E.V."/>
            <person name="Ettema T.J."/>
        </authorList>
    </citation>
    <scope>NUCLEOTIDE SEQUENCE</scope>
</reference>
<dbReference type="EMBL" id="MK500567">
    <property type="protein sequence ID" value="QBK92117.1"/>
    <property type="molecule type" value="Genomic_DNA"/>
</dbReference>
<organism evidence="1">
    <name type="scientific">Pithovirus LCPAC304</name>
    <dbReference type="NCBI Taxonomy" id="2506594"/>
    <lineage>
        <taxon>Viruses</taxon>
        <taxon>Pithoviruses</taxon>
    </lineage>
</organism>
<gene>
    <name evidence="1" type="ORF">LCPAC304_04640</name>
</gene>
<evidence type="ECO:0000313" key="1">
    <source>
        <dbReference type="EMBL" id="QBK92117.1"/>
    </source>
</evidence>
<protein>
    <submittedName>
        <fullName evidence="1">Uncharacterized protein</fullName>
    </submittedName>
</protein>
<accession>A0A481Z8K4</accession>
<proteinExistence type="predicted"/>
<sequence>MVGEETIEKGVTGFLYAFKNTMKENAR</sequence>
<name>A0A481Z8K4_9VIRU</name>